<dbReference type="Proteomes" id="UP001292094">
    <property type="component" value="Unassembled WGS sequence"/>
</dbReference>
<comment type="caution">
    <text evidence="2">The sequence shown here is derived from an EMBL/GenBank/DDBJ whole genome shotgun (WGS) entry which is preliminary data.</text>
</comment>
<reference evidence="2" key="1">
    <citation type="submission" date="2023-11" db="EMBL/GenBank/DDBJ databases">
        <title>Genome assemblies of two species of porcelain crab, Petrolisthes cinctipes and Petrolisthes manimaculis (Anomura: Porcellanidae).</title>
        <authorList>
            <person name="Angst P."/>
        </authorList>
    </citation>
    <scope>NUCLEOTIDE SEQUENCE</scope>
    <source>
        <strain evidence="2">PB745_02</strain>
        <tissue evidence="2">Gill</tissue>
    </source>
</reference>
<evidence type="ECO:0000313" key="2">
    <source>
        <dbReference type="EMBL" id="KAK4325392.1"/>
    </source>
</evidence>
<accession>A0AAE1QHN7</accession>
<protein>
    <submittedName>
        <fullName evidence="2">Uncharacterized protein</fullName>
    </submittedName>
</protein>
<evidence type="ECO:0000256" key="1">
    <source>
        <dbReference type="SAM" id="MobiDB-lite"/>
    </source>
</evidence>
<proteinExistence type="predicted"/>
<gene>
    <name evidence="2" type="ORF">Pmani_004028</name>
</gene>
<feature type="compositionally biased region" description="Low complexity" evidence="1">
    <location>
        <begin position="62"/>
        <end position="72"/>
    </location>
</feature>
<dbReference type="AlphaFoldDB" id="A0AAE1QHN7"/>
<sequence length="141" mass="16202">MSDHQDQQPNEREAQQYQGDGVPREEIPTDAPPMEAEYQEAQQYQGDGVPREEIPTDAPPMEAEYQEAQQYQGDGVPREEIPTDAPPMEAEYQLFFQGNDPEAEILYFPDDQENVIPVIEIDIEQFLMLDQQLLFARSNRG</sequence>
<name>A0AAE1QHN7_9EUCA</name>
<feature type="compositionally biased region" description="Low complexity" evidence="1">
    <location>
        <begin position="35"/>
        <end position="45"/>
    </location>
</feature>
<feature type="region of interest" description="Disordered" evidence="1">
    <location>
        <begin position="1"/>
        <end position="86"/>
    </location>
</feature>
<dbReference type="EMBL" id="JAWZYT010000282">
    <property type="protein sequence ID" value="KAK4325392.1"/>
    <property type="molecule type" value="Genomic_DNA"/>
</dbReference>
<keyword evidence="3" id="KW-1185">Reference proteome</keyword>
<feature type="compositionally biased region" description="Basic and acidic residues" evidence="1">
    <location>
        <begin position="1"/>
        <end position="14"/>
    </location>
</feature>
<evidence type="ECO:0000313" key="3">
    <source>
        <dbReference type="Proteomes" id="UP001292094"/>
    </source>
</evidence>
<organism evidence="2 3">
    <name type="scientific">Petrolisthes manimaculis</name>
    <dbReference type="NCBI Taxonomy" id="1843537"/>
    <lineage>
        <taxon>Eukaryota</taxon>
        <taxon>Metazoa</taxon>
        <taxon>Ecdysozoa</taxon>
        <taxon>Arthropoda</taxon>
        <taxon>Crustacea</taxon>
        <taxon>Multicrustacea</taxon>
        <taxon>Malacostraca</taxon>
        <taxon>Eumalacostraca</taxon>
        <taxon>Eucarida</taxon>
        <taxon>Decapoda</taxon>
        <taxon>Pleocyemata</taxon>
        <taxon>Anomura</taxon>
        <taxon>Galatheoidea</taxon>
        <taxon>Porcellanidae</taxon>
        <taxon>Petrolisthes</taxon>
    </lineage>
</organism>